<dbReference type="Proteomes" id="UP000256964">
    <property type="component" value="Unassembled WGS sequence"/>
</dbReference>
<evidence type="ECO:0000313" key="3">
    <source>
        <dbReference type="Proteomes" id="UP000256964"/>
    </source>
</evidence>
<organism evidence="2 3">
    <name type="scientific">Lentinus brumalis</name>
    <dbReference type="NCBI Taxonomy" id="2498619"/>
    <lineage>
        <taxon>Eukaryota</taxon>
        <taxon>Fungi</taxon>
        <taxon>Dikarya</taxon>
        <taxon>Basidiomycota</taxon>
        <taxon>Agaricomycotina</taxon>
        <taxon>Agaricomycetes</taxon>
        <taxon>Polyporales</taxon>
        <taxon>Polyporaceae</taxon>
        <taxon>Lentinus</taxon>
    </lineage>
</organism>
<reference evidence="2 3" key="1">
    <citation type="journal article" date="2018" name="Biotechnol. Biofuels">
        <title>Integrative visual omics of the white-rot fungus Polyporus brumalis exposes the biotechnological potential of its oxidative enzymes for delignifying raw plant biomass.</title>
        <authorList>
            <person name="Miyauchi S."/>
            <person name="Rancon A."/>
            <person name="Drula E."/>
            <person name="Hage H."/>
            <person name="Chaduli D."/>
            <person name="Favel A."/>
            <person name="Grisel S."/>
            <person name="Henrissat B."/>
            <person name="Herpoel-Gimbert I."/>
            <person name="Ruiz-Duenas F.J."/>
            <person name="Chevret D."/>
            <person name="Hainaut M."/>
            <person name="Lin J."/>
            <person name="Wang M."/>
            <person name="Pangilinan J."/>
            <person name="Lipzen A."/>
            <person name="Lesage-Meessen L."/>
            <person name="Navarro D."/>
            <person name="Riley R."/>
            <person name="Grigoriev I.V."/>
            <person name="Zhou S."/>
            <person name="Raouche S."/>
            <person name="Rosso M.N."/>
        </authorList>
    </citation>
    <scope>NUCLEOTIDE SEQUENCE [LARGE SCALE GENOMIC DNA]</scope>
    <source>
        <strain evidence="2 3">BRFM 1820</strain>
    </source>
</reference>
<dbReference type="AlphaFoldDB" id="A0A371DIM6"/>
<dbReference type="EMBL" id="KZ857390">
    <property type="protein sequence ID" value="RDX52383.1"/>
    <property type="molecule type" value="Genomic_DNA"/>
</dbReference>
<evidence type="ECO:0000313" key="2">
    <source>
        <dbReference type="EMBL" id="RDX52383.1"/>
    </source>
</evidence>
<sequence>MLWVEVDLQTWFRRCMPETKPLPIGTRFDAPEVVLDGRERVMYPGLNVAFNSYLETIGCTAFTTRCTATRKAEVTAHATNASDRLAVHGGSCPDLVIFPTHGEAAKTYRLTNDDTVEHCDAAHDEASNGLVPGSEESRPPPAPVPVMPEGGSAPPSPSPVSDDPLAKATHAKMSWHWAEVVVEVKHSTEWFPFMPNDFLPQGKKSRISRGQITHHAAQIAATQHRQSVLLVLILKGDARLLRFDRNGAAVSEPFDYVSHPEIIGEFLYRAFCSPESKAEACRGHDPTAKPAALADAEFFRALHERYDQGSTVAKALKRAASDGWPIYELDVHGIWSEDGAAPLNHTSPRSLSTHRCLVGRPEYASSSMVGRGTKCFVAWDLQLRQPLLIKDTWRPTR</sequence>
<feature type="region of interest" description="Disordered" evidence="1">
    <location>
        <begin position="125"/>
        <end position="165"/>
    </location>
</feature>
<keyword evidence="3" id="KW-1185">Reference proteome</keyword>
<accession>A0A371DIM6</accession>
<name>A0A371DIM6_9APHY</name>
<protein>
    <submittedName>
        <fullName evidence="2">Uncharacterized protein</fullName>
    </submittedName>
</protein>
<proteinExistence type="predicted"/>
<evidence type="ECO:0000256" key="1">
    <source>
        <dbReference type="SAM" id="MobiDB-lite"/>
    </source>
</evidence>
<gene>
    <name evidence="2" type="ORF">OH76DRAFT_1480526</name>
</gene>
<dbReference type="OrthoDB" id="3265188at2759"/>